<dbReference type="Proteomes" id="UP000515819">
    <property type="component" value="Chromosome"/>
</dbReference>
<keyword evidence="7" id="KW-1185">Reference proteome</keyword>
<feature type="coiled-coil region" evidence="4">
    <location>
        <begin position="506"/>
        <end position="533"/>
    </location>
</feature>
<gene>
    <name evidence="6" type="ORF">H9Q76_10855</name>
</gene>
<dbReference type="InterPro" id="IPR027417">
    <property type="entry name" value="P-loop_NTPase"/>
</dbReference>
<evidence type="ECO:0000256" key="1">
    <source>
        <dbReference type="ARBA" id="ARBA00006930"/>
    </source>
</evidence>
<evidence type="ECO:0000313" key="6">
    <source>
        <dbReference type="EMBL" id="QNL99219.1"/>
    </source>
</evidence>
<feature type="coiled-coil region" evidence="4">
    <location>
        <begin position="279"/>
        <end position="340"/>
    </location>
</feature>
<evidence type="ECO:0000256" key="4">
    <source>
        <dbReference type="SAM" id="Coils"/>
    </source>
</evidence>
<evidence type="ECO:0000256" key="2">
    <source>
        <dbReference type="ARBA" id="ARBA00011322"/>
    </source>
</evidence>
<comment type="subunit">
    <text evidence="2">Heterodimer of SbcC and SbcD.</text>
</comment>
<comment type="similarity">
    <text evidence="1">Belongs to the SMC family. SbcC subfamily.</text>
</comment>
<dbReference type="GO" id="GO:0016887">
    <property type="term" value="F:ATP hydrolysis activity"/>
    <property type="evidence" value="ECO:0007669"/>
    <property type="project" value="InterPro"/>
</dbReference>
<dbReference type="PROSITE" id="PS00675">
    <property type="entry name" value="SIGMA54_INTERACT_1"/>
    <property type="match status" value="1"/>
</dbReference>
<evidence type="ECO:0000259" key="5">
    <source>
        <dbReference type="Pfam" id="PF13476"/>
    </source>
</evidence>
<feature type="coiled-coil region" evidence="4">
    <location>
        <begin position="426"/>
        <end position="474"/>
    </location>
</feature>
<dbReference type="AlphaFoldDB" id="A0A7G9FKY8"/>
<evidence type="ECO:0000313" key="7">
    <source>
        <dbReference type="Proteomes" id="UP000515819"/>
    </source>
</evidence>
<evidence type="ECO:0000256" key="3">
    <source>
        <dbReference type="ARBA" id="ARBA00013368"/>
    </source>
</evidence>
<dbReference type="SUPFAM" id="SSF52540">
    <property type="entry name" value="P-loop containing nucleoside triphosphate hydrolases"/>
    <property type="match status" value="1"/>
</dbReference>
<dbReference type="Pfam" id="PF13558">
    <property type="entry name" value="SbcC_Walker_B"/>
    <property type="match status" value="1"/>
</dbReference>
<dbReference type="RefSeq" id="WP_118671647.1">
    <property type="nucleotide sequence ID" value="NZ_CP060632.1"/>
</dbReference>
<sequence length="1082" mass="122190">MKPTKLVMQAFGTYAEQTEIDFTQFEEKGLFLICGDTGAGKTTIFDAISYALYGEASGSYRDTKNLKSEYVDKKVESFVDFYFTHQGKDYHVCRKPSFKYTNRNGKPDEQAEKVTFYQPDGTTLEGAKNVDGTKEKPGAIPQLLNMDAGQFMQVAMIAQGEFWKLLNAKTNERTEILRTIFQTDAYKKLELKLKNRMDVSFAARKEREQSISQSFREVKVEPAEISEGISGILAEDLAEDSEEQPRSVVQRICDLQEKLQDSKAVWNIEEMLTLLQAVIGEDTEKAKQKETVLAQAEEELQKLQGTLVSAKDNNAILERYARTKEEREVLESQKGLFEERRIQLDRTKQATYKVKPEYDAWSAKEHEWERTKQLITDGAQTLADCQTRAGMADAKVKETEALRPEAEQCQKIVDKVREEEPRYKEREMLQHELGQIQLQLAAQEQQEVELGTAEQTLQKRIGELQEQQAMWKEEPQQLAQAQAAHDKLLDSQKKTESIAKNLIPAWRRKQQELEEAQSEYRKKQDAYESAKEAFTHADRLYRANLVGILASDLAEGEPCPVCGATHHEKLATLVEASVTEEQCKELKAAEEKKLDAFNQATASASSLRADVQVKGQQIKEEIRGYMTPEFIGGVEALEELIVSFERQREKLVDTVAQSREQMDTLQQNCEKLREVEAMLARAQGTEMARLAEQRKSLVEERQSLIAKQAASQATLAALQTLSYPDWEAAMQAGNHALARVTEIQTALDTAAKEKKSADEAVARVQASIATQKQALEQQKSDAQMLKQRLNEKLTACQFASVEEMQAQVATDAEIHAEEAKLADYDKKVTEVAARLSQLEQEQDARHRTLVDFEQLQQEHTSKRVQVETLRTALQAITFRIQNNCEKQQNIRAQQVAYEKAKKENDTSYRLYTLVSGQTRNGKITFEQYIQAAGFDSILQAANRHLLPMSDNQFQLYRQTNAVGKQTNTFLDLEVLDISTGKRRPVGNLSGGESFKASLSLALGLSDTIAENRGGIQMDALFVDEGFGTLDSKSLEETKDALLSMSGENKLVGIISHRDELMDIPQKLRVTKGRGGSRIQMEL</sequence>
<dbReference type="Gene3D" id="3.40.50.300">
    <property type="entry name" value="P-loop containing nucleotide triphosphate hydrolases"/>
    <property type="match status" value="2"/>
</dbReference>
<proteinExistence type="inferred from homology"/>
<protein>
    <recommendedName>
        <fullName evidence="3">Nuclease SbcCD subunit C</fullName>
    </recommendedName>
</protein>
<feature type="coiled-coil region" evidence="4">
    <location>
        <begin position="634"/>
        <end position="707"/>
    </location>
</feature>
<reference evidence="6 7" key="1">
    <citation type="submission" date="2020-08" db="EMBL/GenBank/DDBJ databases">
        <authorList>
            <person name="Liu C."/>
            <person name="Sun Q."/>
        </authorList>
    </citation>
    <scope>NUCLEOTIDE SEQUENCE [LARGE SCALE GENOMIC DNA]</scope>
    <source>
        <strain evidence="6 7">NSJ-4</strain>
    </source>
</reference>
<feature type="domain" description="Rad50/SbcC-type AAA" evidence="5">
    <location>
        <begin position="5"/>
        <end position="213"/>
    </location>
</feature>
<feature type="coiled-coil region" evidence="4">
    <location>
        <begin position="768"/>
        <end position="795"/>
    </location>
</feature>
<dbReference type="PANTHER" id="PTHR32114:SF2">
    <property type="entry name" value="ABC TRANSPORTER ABCH.3"/>
    <property type="match status" value="1"/>
</dbReference>
<dbReference type="GO" id="GO:0006302">
    <property type="term" value="P:double-strand break repair"/>
    <property type="evidence" value="ECO:0007669"/>
    <property type="project" value="InterPro"/>
</dbReference>
<dbReference type="InterPro" id="IPR038729">
    <property type="entry name" value="Rad50/SbcC_AAA"/>
</dbReference>
<dbReference type="EMBL" id="CP060632">
    <property type="protein sequence ID" value="QNL99219.1"/>
    <property type="molecule type" value="Genomic_DNA"/>
</dbReference>
<dbReference type="PANTHER" id="PTHR32114">
    <property type="entry name" value="ABC TRANSPORTER ABCH.3"/>
    <property type="match status" value="1"/>
</dbReference>
<dbReference type="Pfam" id="PF13476">
    <property type="entry name" value="AAA_23"/>
    <property type="match status" value="1"/>
</dbReference>
<dbReference type="InterPro" id="IPR025662">
    <property type="entry name" value="Sigma_54_int_dom_ATP-bd_1"/>
</dbReference>
<accession>A0A7G9FKY8</accession>
<organism evidence="6 7">
    <name type="scientific">Wujia chipingensis</name>
    <dbReference type="NCBI Taxonomy" id="2763670"/>
    <lineage>
        <taxon>Bacteria</taxon>
        <taxon>Bacillati</taxon>
        <taxon>Bacillota</taxon>
        <taxon>Clostridia</taxon>
        <taxon>Lachnospirales</taxon>
        <taxon>Lachnospiraceae</taxon>
        <taxon>Wujia</taxon>
    </lineage>
</organism>
<name>A0A7G9FKY8_9FIRM</name>
<feature type="coiled-coil region" evidence="4">
    <location>
        <begin position="821"/>
        <end position="858"/>
    </location>
</feature>
<dbReference type="KEGG" id="wcp:H9Q76_10855"/>
<keyword evidence="4" id="KW-0175">Coiled coil</keyword>